<dbReference type="GO" id="GO:0004197">
    <property type="term" value="F:cysteine-type endopeptidase activity"/>
    <property type="evidence" value="ECO:0007669"/>
    <property type="project" value="InterPro"/>
</dbReference>
<feature type="region of interest" description="Disordered" evidence="2">
    <location>
        <begin position="147"/>
        <end position="173"/>
    </location>
</feature>
<evidence type="ECO:0000313" key="5">
    <source>
        <dbReference type="Proteomes" id="UP001418222"/>
    </source>
</evidence>
<proteinExistence type="inferred from homology"/>
<evidence type="ECO:0000259" key="3">
    <source>
        <dbReference type="Pfam" id="PF00656"/>
    </source>
</evidence>
<dbReference type="EMBL" id="JBBWWQ010000016">
    <property type="protein sequence ID" value="KAK8926164.1"/>
    <property type="molecule type" value="Genomic_DNA"/>
</dbReference>
<dbReference type="GO" id="GO:0006508">
    <property type="term" value="P:proteolysis"/>
    <property type="evidence" value="ECO:0007669"/>
    <property type="project" value="InterPro"/>
</dbReference>
<organism evidence="4 5">
    <name type="scientific">Platanthera zijinensis</name>
    <dbReference type="NCBI Taxonomy" id="2320716"/>
    <lineage>
        <taxon>Eukaryota</taxon>
        <taxon>Viridiplantae</taxon>
        <taxon>Streptophyta</taxon>
        <taxon>Embryophyta</taxon>
        <taxon>Tracheophyta</taxon>
        <taxon>Spermatophyta</taxon>
        <taxon>Magnoliopsida</taxon>
        <taxon>Liliopsida</taxon>
        <taxon>Asparagales</taxon>
        <taxon>Orchidaceae</taxon>
        <taxon>Orchidoideae</taxon>
        <taxon>Orchideae</taxon>
        <taxon>Orchidinae</taxon>
        <taxon>Platanthera</taxon>
    </lineage>
</organism>
<dbReference type="AlphaFoldDB" id="A0AAP0B3A6"/>
<feature type="domain" description="Peptidase C14 caspase" evidence="3">
    <location>
        <begin position="5"/>
        <end position="301"/>
    </location>
</feature>
<dbReference type="Pfam" id="PF00656">
    <property type="entry name" value="Peptidase_C14"/>
    <property type="match status" value="1"/>
</dbReference>
<gene>
    <name evidence="4" type="primary">AMC9</name>
    <name evidence="4" type="ORF">KSP39_PZI018141</name>
</gene>
<comment type="caution">
    <text evidence="4">The sequence shown here is derived from an EMBL/GenBank/DDBJ whole genome shotgun (WGS) entry which is preliminary data.</text>
</comment>
<sequence>MEMRKRLATLVGCNYPGTRNELRGCVNDVEAMKDLLVERFGFDAADIVVLTDRPGSQVLPTGANVRRALGHMVDRAEPNDVLFFHFSGHGTLVPAARPHNGHHHRDEAIVPCDFNLITDVDFRDLVDRLPKDATFTMLSDSCHSGGLIDDEKEQIGPANSPISDRRRRPTRRQPKYIPYESVFSHLISLSGLTSPHVADHLSAIFGPDASPKFIKGAPLHHGDDNGILLSGCQANETSADMSAGEVDGTERKAFGAFSNAVQMVARGWEEREAASYREVVERAREVLRDQGFEQHPCLYCNDENAGKPFLMMDGK</sequence>
<dbReference type="Proteomes" id="UP001418222">
    <property type="component" value="Unassembled WGS sequence"/>
</dbReference>
<dbReference type="InterPro" id="IPR029030">
    <property type="entry name" value="Caspase-like_dom_sf"/>
</dbReference>
<dbReference type="PANTHER" id="PTHR48104">
    <property type="entry name" value="METACASPASE-4"/>
    <property type="match status" value="1"/>
</dbReference>
<dbReference type="SUPFAM" id="SSF52129">
    <property type="entry name" value="Caspase-like"/>
    <property type="match status" value="1"/>
</dbReference>
<accession>A0AAP0B3A6</accession>
<name>A0AAP0B3A6_9ASPA</name>
<evidence type="ECO:0000256" key="2">
    <source>
        <dbReference type="SAM" id="MobiDB-lite"/>
    </source>
</evidence>
<protein>
    <submittedName>
        <fullName evidence="4">Metacaspase-9</fullName>
    </submittedName>
</protein>
<dbReference type="Gene3D" id="3.40.50.12660">
    <property type="match status" value="2"/>
</dbReference>
<reference evidence="4 5" key="1">
    <citation type="journal article" date="2022" name="Nat. Plants">
        <title>Genomes of leafy and leafless Platanthera orchids illuminate the evolution of mycoheterotrophy.</title>
        <authorList>
            <person name="Li M.H."/>
            <person name="Liu K.W."/>
            <person name="Li Z."/>
            <person name="Lu H.C."/>
            <person name="Ye Q.L."/>
            <person name="Zhang D."/>
            <person name="Wang J.Y."/>
            <person name="Li Y.F."/>
            <person name="Zhong Z.M."/>
            <person name="Liu X."/>
            <person name="Yu X."/>
            <person name="Liu D.K."/>
            <person name="Tu X.D."/>
            <person name="Liu B."/>
            <person name="Hao Y."/>
            <person name="Liao X.Y."/>
            <person name="Jiang Y.T."/>
            <person name="Sun W.H."/>
            <person name="Chen J."/>
            <person name="Chen Y.Q."/>
            <person name="Ai Y."/>
            <person name="Zhai J.W."/>
            <person name="Wu S.S."/>
            <person name="Zhou Z."/>
            <person name="Hsiao Y.Y."/>
            <person name="Wu W.L."/>
            <person name="Chen Y.Y."/>
            <person name="Lin Y.F."/>
            <person name="Hsu J.L."/>
            <person name="Li C.Y."/>
            <person name="Wang Z.W."/>
            <person name="Zhao X."/>
            <person name="Zhong W.Y."/>
            <person name="Ma X.K."/>
            <person name="Ma L."/>
            <person name="Huang J."/>
            <person name="Chen G.Z."/>
            <person name="Huang M.Z."/>
            <person name="Huang L."/>
            <person name="Peng D.H."/>
            <person name="Luo Y.B."/>
            <person name="Zou S.Q."/>
            <person name="Chen S.P."/>
            <person name="Lan S."/>
            <person name="Tsai W.C."/>
            <person name="Van de Peer Y."/>
            <person name="Liu Z.J."/>
        </authorList>
    </citation>
    <scope>NUCLEOTIDE SEQUENCE [LARGE SCALE GENOMIC DNA]</scope>
    <source>
        <strain evidence="4">Lor287</strain>
    </source>
</reference>
<dbReference type="InterPro" id="IPR050452">
    <property type="entry name" value="Metacaspase"/>
</dbReference>
<dbReference type="PANTHER" id="PTHR48104:SF7">
    <property type="entry name" value="METACASPASE-9"/>
    <property type="match status" value="1"/>
</dbReference>
<evidence type="ECO:0000256" key="1">
    <source>
        <dbReference type="ARBA" id="ARBA00009005"/>
    </source>
</evidence>
<dbReference type="GO" id="GO:0005737">
    <property type="term" value="C:cytoplasm"/>
    <property type="evidence" value="ECO:0007669"/>
    <property type="project" value="TreeGrafter"/>
</dbReference>
<comment type="similarity">
    <text evidence="1">Belongs to the peptidase C14B family.</text>
</comment>
<dbReference type="InterPro" id="IPR011600">
    <property type="entry name" value="Pept_C14_caspase"/>
</dbReference>
<keyword evidence="5" id="KW-1185">Reference proteome</keyword>
<evidence type="ECO:0000313" key="4">
    <source>
        <dbReference type="EMBL" id="KAK8926164.1"/>
    </source>
</evidence>